<accession>A0ABW9J5E7</accession>
<dbReference type="Proteomes" id="UP001517247">
    <property type="component" value="Unassembled WGS sequence"/>
</dbReference>
<sequence length="256" mass="29428">MKLEPDVISLMQSPTQYCSALKLNSELDSWLSVSPTLAHIERKGAKLCIALMVKLINDLANSLNVGKNMTAQQVIDASQILFDEFGQMKLNDVVLCFNKIKRGHYGVIYDRLDVHVIMEKMHRFQADQYEQIEHYRQKENNELKRLDKETPMLSETNAADNPTALKHIRAIQNTVSKASSLKSPKINRIGVIQDRFAKYYAIFHQHAERYWSKDGGIPGGKVFIKRYGAMLDVTEFVKHKAYQLGLARERFPDIWT</sequence>
<organism evidence="1 2">
    <name type="scientific">Pedobacter ureilyticus</name>
    <dbReference type="NCBI Taxonomy" id="1393051"/>
    <lineage>
        <taxon>Bacteria</taxon>
        <taxon>Pseudomonadati</taxon>
        <taxon>Bacteroidota</taxon>
        <taxon>Sphingobacteriia</taxon>
        <taxon>Sphingobacteriales</taxon>
        <taxon>Sphingobacteriaceae</taxon>
        <taxon>Pedobacter</taxon>
    </lineage>
</organism>
<name>A0ABW9J5E7_9SPHI</name>
<proteinExistence type="predicted"/>
<dbReference type="EMBL" id="SSHJ02000001">
    <property type="protein sequence ID" value="MFN0254487.1"/>
    <property type="molecule type" value="Genomic_DNA"/>
</dbReference>
<evidence type="ECO:0000313" key="2">
    <source>
        <dbReference type="Proteomes" id="UP001517247"/>
    </source>
</evidence>
<keyword evidence="2" id="KW-1185">Reference proteome</keyword>
<protein>
    <submittedName>
        <fullName evidence="1">Uncharacterized protein</fullName>
    </submittedName>
</protein>
<comment type="caution">
    <text evidence="1">The sequence shown here is derived from an EMBL/GenBank/DDBJ whole genome shotgun (WGS) entry which is preliminary data.</text>
</comment>
<gene>
    <name evidence="1" type="ORF">E6A44_002835</name>
</gene>
<reference evidence="1 2" key="1">
    <citation type="submission" date="2024-12" db="EMBL/GenBank/DDBJ databases">
        <authorList>
            <person name="Hu S."/>
        </authorList>
    </citation>
    <scope>NUCLEOTIDE SEQUENCE [LARGE SCALE GENOMIC DNA]</scope>
    <source>
        <strain evidence="1 2">THG-T11</strain>
    </source>
</reference>
<dbReference type="RefSeq" id="WP_138721636.1">
    <property type="nucleotide sequence ID" value="NZ_SSHJ02000001.1"/>
</dbReference>
<evidence type="ECO:0000313" key="1">
    <source>
        <dbReference type="EMBL" id="MFN0254487.1"/>
    </source>
</evidence>